<organism evidence="1 2">
    <name type="scientific">Pseudogymnoascus destructans (strain ATCC MYA-4855 / 20631-21)</name>
    <name type="common">Bat white-nose syndrome fungus</name>
    <name type="synonym">Geomyces destructans</name>
    <dbReference type="NCBI Taxonomy" id="658429"/>
    <lineage>
        <taxon>Eukaryota</taxon>
        <taxon>Fungi</taxon>
        <taxon>Dikarya</taxon>
        <taxon>Ascomycota</taxon>
        <taxon>Pezizomycotina</taxon>
        <taxon>Leotiomycetes</taxon>
        <taxon>Thelebolales</taxon>
        <taxon>Thelebolaceae</taxon>
        <taxon>Pseudogymnoascus</taxon>
    </lineage>
</organism>
<accession>L8GAM9</accession>
<dbReference type="Proteomes" id="UP000011064">
    <property type="component" value="Unassembled WGS sequence"/>
</dbReference>
<name>L8GAM9_PSED2</name>
<sequence length="81" mass="8790">MSHARRTRQGKDDWEGLTANEQAAVLATTQQDIMDRRTARGIDANSRLTAAINDESVAIAAINAEELEEKLKALPKGEGKA</sequence>
<evidence type="ECO:0000313" key="1">
    <source>
        <dbReference type="EMBL" id="ELR10112.1"/>
    </source>
</evidence>
<proteinExistence type="predicted"/>
<dbReference type="EMBL" id="GL573996">
    <property type="protein sequence ID" value="ELR10112.1"/>
    <property type="molecule type" value="Genomic_DNA"/>
</dbReference>
<dbReference type="VEuPathDB" id="FungiDB:GMDG_08723"/>
<dbReference type="InParanoid" id="L8GAM9"/>
<keyword evidence="2" id="KW-1185">Reference proteome</keyword>
<dbReference type="HOGENOM" id="CLU_2580395_0_0_1"/>
<dbReference type="AlphaFoldDB" id="L8GAM9"/>
<reference evidence="2" key="1">
    <citation type="submission" date="2010-09" db="EMBL/GenBank/DDBJ databases">
        <title>The genome sequence of Geomyces destructans 20631-21.</title>
        <authorList>
            <consortium name="The Broad Institute Genome Sequencing Platform"/>
            <person name="Cuomo C.A."/>
            <person name="Blehert D.S."/>
            <person name="Lorch J.M."/>
            <person name="Young S.K."/>
            <person name="Zeng Q."/>
            <person name="Gargeya S."/>
            <person name="Fitzgerald M."/>
            <person name="Haas B."/>
            <person name="Abouelleil A."/>
            <person name="Alvarado L."/>
            <person name="Arachchi H.M."/>
            <person name="Berlin A."/>
            <person name="Brown A."/>
            <person name="Chapman S.B."/>
            <person name="Chen Z."/>
            <person name="Dunbar C."/>
            <person name="Freedman E."/>
            <person name="Gearin G."/>
            <person name="Gellesch M."/>
            <person name="Goldberg J."/>
            <person name="Griggs A."/>
            <person name="Gujja S."/>
            <person name="Heiman D."/>
            <person name="Howarth C."/>
            <person name="Larson L."/>
            <person name="Lui A."/>
            <person name="MacDonald P.J.P."/>
            <person name="Montmayeur A."/>
            <person name="Murphy C."/>
            <person name="Neiman D."/>
            <person name="Pearson M."/>
            <person name="Priest M."/>
            <person name="Roberts A."/>
            <person name="Saif S."/>
            <person name="Shea T."/>
            <person name="Shenoy N."/>
            <person name="Sisk P."/>
            <person name="Stolte C."/>
            <person name="Sykes S."/>
            <person name="Wortman J."/>
            <person name="Nusbaum C."/>
            <person name="Birren B."/>
        </authorList>
    </citation>
    <scope>NUCLEOTIDE SEQUENCE [LARGE SCALE GENOMIC DNA]</scope>
    <source>
        <strain evidence="2">ATCC MYA-4855 / 20631-21</strain>
    </source>
</reference>
<gene>
    <name evidence="1" type="ORF">GMDG_08723</name>
</gene>
<evidence type="ECO:0000313" key="2">
    <source>
        <dbReference type="Proteomes" id="UP000011064"/>
    </source>
</evidence>
<feature type="non-terminal residue" evidence="1">
    <location>
        <position position="81"/>
    </location>
</feature>
<protein>
    <submittedName>
        <fullName evidence="1">Uncharacterized protein</fullName>
    </submittedName>
</protein>